<evidence type="ECO:0000313" key="3">
    <source>
        <dbReference type="Proteomes" id="UP000327085"/>
    </source>
</evidence>
<gene>
    <name evidence="2" type="ORF">ALMOND_2B006922</name>
</gene>
<proteinExistence type="predicted"/>
<evidence type="ECO:0000313" key="2">
    <source>
        <dbReference type="EMBL" id="VVA40071.1"/>
    </source>
</evidence>
<dbReference type="Proteomes" id="UP000327085">
    <property type="component" value="Chromosome 6"/>
</dbReference>
<protein>
    <submittedName>
        <fullName evidence="2">Uncharacterized protein</fullName>
    </submittedName>
</protein>
<sequence>MAVENACHLQMKDVKQFLDSAEGLGLANEMRLLGRLDLLDIIQRRYPKFVFKDEEEIDPVEEDQGQPEQVPSSSKLSIMQPKLKNSW</sequence>
<feature type="compositionally biased region" description="Polar residues" evidence="1">
    <location>
        <begin position="66"/>
        <end position="87"/>
    </location>
</feature>
<feature type="region of interest" description="Disordered" evidence="1">
    <location>
        <begin position="57"/>
        <end position="87"/>
    </location>
</feature>
<name>A0A5E4GKG4_PRUDU</name>
<dbReference type="Gramene" id="VVA40071">
    <property type="protein sequence ID" value="VVA40071"/>
    <property type="gene ID" value="Prudul26B006922"/>
</dbReference>
<reference evidence="3" key="1">
    <citation type="journal article" date="2020" name="Plant J.">
        <title>Transposons played a major role in the diversification between the closely related almond and peach genomes: results from the almond genome sequence.</title>
        <authorList>
            <person name="Alioto T."/>
            <person name="Alexiou K.G."/>
            <person name="Bardil A."/>
            <person name="Barteri F."/>
            <person name="Castanera R."/>
            <person name="Cruz F."/>
            <person name="Dhingra A."/>
            <person name="Duval H."/>
            <person name="Fernandez I Marti A."/>
            <person name="Frias L."/>
            <person name="Galan B."/>
            <person name="Garcia J.L."/>
            <person name="Howad W."/>
            <person name="Gomez-Garrido J."/>
            <person name="Gut M."/>
            <person name="Julca I."/>
            <person name="Morata J."/>
            <person name="Puigdomenech P."/>
            <person name="Ribeca P."/>
            <person name="Rubio Cabetas M.J."/>
            <person name="Vlasova A."/>
            <person name="Wirthensohn M."/>
            <person name="Garcia-Mas J."/>
            <person name="Gabaldon T."/>
            <person name="Casacuberta J.M."/>
            <person name="Arus P."/>
        </authorList>
    </citation>
    <scope>NUCLEOTIDE SEQUENCE [LARGE SCALE GENOMIC DNA]</scope>
    <source>
        <strain evidence="3">cv. Texas</strain>
    </source>
</reference>
<evidence type="ECO:0000256" key="1">
    <source>
        <dbReference type="SAM" id="MobiDB-lite"/>
    </source>
</evidence>
<accession>A0A5E4GKG4</accession>
<organism evidence="2 3">
    <name type="scientific">Prunus dulcis</name>
    <name type="common">Almond</name>
    <name type="synonym">Amygdalus dulcis</name>
    <dbReference type="NCBI Taxonomy" id="3755"/>
    <lineage>
        <taxon>Eukaryota</taxon>
        <taxon>Viridiplantae</taxon>
        <taxon>Streptophyta</taxon>
        <taxon>Embryophyta</taxon>
        <taxon>Tracheophyta</taxon>
        <taxon>Spermatophyta</taxon>
        <taxon>Magnoliopsida</taxon>
        <taxon>eudicotyledons</taxon>
        <taxon>Gunneridae</taxon>
        <taxon>Pentapetalae</taxon>
        <taxon>rosids</taxon>
        <taxon>fabids</taxon>
        <taxon>Rosales</taxon>
        <taxon>Rosaceae</taxon>
        <taxon>Amygdaloideae</taxon>
        <taxon>Amygdaleae</taxon>
        <taxon>Prunus</taxon>
    </lineage>
</organism>
<dbReference type="InParanoid" id="A0A5E4GKG4"/>
<dbReference type="EMBL" id="CABIKO010000906">
    <property type="protein sequence ID" value="VVA40071.1"/>
    <property type="molecule type" value="Genomic_DNA"/>
</dbReference>
<dbReference type="AlphaFoldDB" id="A0A5E4GKG4"/>